<name>A0ABW5C365_9BACI</name>
<comment type="caution">
    <text evidence="2">The sequence shown here is derived from an EMBL/GenBank/DDBJ whole genome shotgun (WGS) entry which is preliminary data.</text>
</comment>
<reference evidence="3" key="1">
    <citation type="journal article" date="2019" name="Int. J. Syst. Evol. Microbiol.">
        <title>The Global Catalogue of Microorganisms (GCM) 10K type strain sequencing project: providing services to taxonomists for standard genome sequencing and annotation.</title>
        <authorList>
            <consortium name="The Broad Institute Genomics Platform"/>
            <consortium name="The Broad Institute Genome Sequencing Center for Infectious Disease"/>
            <person name="Wu L."/>
            <person name="Ma J."/>
        </authorList>
    </citation>
    <scope>NUCLEOTIDE SEQUENCE [LARGE SCALE GENOMIC DNA]</scope>
    <source>
        <strain evidence="3">CGMCC 1.15474</strain>
    </source>
</reference>
<keyword evidence="3" id="KW-1185">Reference proteome</keyword>
<evidence type="ECO:0000313" key="2">
    <source>
        <dbReference type="EMBL" id="MFD2216847.1"/>
    </source>
</evidence>
<evidence type="ECO:0000313" key="3">
    <source>
        <dbReference type="Proteomes" id="UP001597318"/>
    </source>
</evidence>
<keyword evidence="1" id="KW-0472">Membrane</keyword>
<proteinExistence type="predicted"/>
<feature type="transmembrane region" description="Helical" evidence="1">
    <location>
        <begin position="92"/>
        <end position="110"/>
    </location>
</feature>
<evidence type="ECO:0000256" key="1">
    <source>
        <dbReference type="SAM" id="Phobius"/>
    </source>
</evidence>
<accession>A0ABW5C365</accession>
<dbReference type="Pfam" id="PF19539">
    <property type="entry name" value="DUF6063"/>
    <property type="match status" value="1"/>
</dbReference>
<dbReference type="InterPro" id="IPR045707">
    <property type="entry name" value="DUF6063"/>
</dbReference>
<keyword evidence="1" id="KW-1133">Transmembrane helix</keyword>
<keyword evidence="1" id="KW-0812">Transmembrane</keyword>
<gene>
    <name evidence="2" type="ORF">ACFSKK_24565</name>
</gene>
<sequence length="246" mass="28958">MNYSESKVMQAFELYTVLARDGQADTECLSLYIADDDIRGLVDGFAHRVDCVMIIAGEKLYMIPKTKLSPFHVNNDYIKKTYLKSTATNADIYLLYFTSIILFGAFYDSYQTLEPTRDFMNIDDWARHVNERISVLMEHDEEQLRAREQEFSYNWKSIIEKWEDMNDIKETAKKQSGNTISRLSFMDTAKRFLVDQELIKEIGNNEIILTEKAKTIVQRFFMEVEYNKGILEFIYKWEEEAEDAID</sequence>
<dbReference type="EMBL" id="JBHUIK010000009">
    <property type="protein sequence ID" value="MFD2216847.1"/>
    <property type="molecule type" value="Genomic_DNA"/>
</dbReference>
<protein>
    <submittedName>
        <fullName evidence="2">DUF6063 family protein</fullName>
    </submittedName>
</protein>
<dbReference type="Proteomes" id="UP001597318">
    <property type="component" value="Unassembled WGS sequence"/>
</dbReference>
<organism evidence="2 3">
    <name type="scientific">Metabacillus endolithicus</name>
    <dbReference type="NCBI Taxonomy" id="1535204"/>
    <lineage>
        <taxon>Bacteria</taxon>
        <taxon>Bacillati</taxon>
        <taxon>Bacillota</taxon>
        <taxon>Bacilli</taxon>
        <taxon>Bacillales</taxon>
        <taxon>Bacillaceae</taxon>
        <taxon>Metabacillus</taxon>
    </lineage>
</organism>
<dbReference type="RefSeq" id="WP_247343183.1">
    <property type="nucleotide sequence ID" value="NZ_CP095550.1"/>
</dbReference>